<feature type="non-terminal residue" evidence="1">
    <location>
        <position position="47"/>
    </location>
</feature>
<proteinExistence type="predicted"/>
<dbReference type="Proteomes" id="UP000265520">
    <property type="component" value="Unassembled WGS sequence"/>
</dbReference>
<name>A0A392QNX8_9FABA</name>
<protein>
    <submittedName>
        <fullName evidence="1">Pentatricopeptide repeat-containing protein</fullName>
    </submittedName>
</protein>
<comment type="caution">
    <text evidence="1">The sequence shown here is derived from an EMBL/GenBank/DDBJ whole genome shotgun (WGS) entry which is preliminary data.</text>
</comment>
<accession>A0A392QNX8</accession>
<sequence length="47" mass="5000">MPNNFTISGALKSCLGLEAFDVGKSVHGCALKTSYDHDLYVGIALLE</sequence>
<dbReference type="AlphaFoldDB" id="A0A392QNX8"/>
<evidence type="ECO:0000313" key="1">
    <source>
        <dbReference type="EMBL" id="MCI25574.1"/>
    </source>
</evidence>
<reference evidence="1 2" key="1">
    <citation type="journal article" date="2018" name="Front. Plant Sci.">
        <title>Red Clover (Trifolium pratense) and Zigzag Clover (T. medium) - A Picture of Genomic Similarities and Differences.</title>
        <authorList>
            <person name="Dluhosova J."/>
            <person name="Istvanek J."/>
            <person name="Nedelnik J."/>
            <person name="Repkova J."/>
        </authorList>
    </citation>
    <scope>NUCLEOTIDE SEQUENCE [LARGE SCALE GENOMIC DNA]</scope>
    <source>
        <strain evidence="2">cv. 10/8</strain>
        <tissue evidence="1">Leaf</tissue>
    </source>
</reference>
<keyword evidence="2" id="KW-1185">Reference proteome</keyword>
<dbReference type="EMBL" id="LXQA010147991">
    <property type="protein sequence ID" value="MCI25574.1"/>
    <property type="molecule type" value="Genomic_DNA"/>
</dbReference>
<organism evidence="1 2">
    <name type="scientific">Trifolium medium</name>
    <dbReference type="NCBI Taxonomy" id="97028"/>
    <lineage>
        <taxon>Eukaryota</taxon>
        <taxon>Viridiplantae</taxon>
        <taxon>Streptophyta</taxon>
        <taxon>Embryophyta</taxon>
        <taxon>Tracheophyta</taxon>
        <taxon>Spermatophyta</taxon>
        <taxon>Magnoliopsida</taxon>
        <taxon>eudicotyledons</taxon>
        <taxon>Gunneridae</taxon>
        <taxon>Pentapetalae</taxon>
        <taxon>rosids</taxon>
        <taxon>fabids</taxon>
        <taxon>Fabales</taxon>
        <taxon>Fabaceae</taxon>
        <taxon>Papilionoideae</taxon>
        <taxon>50 kb inversion clade</taxon>
        <taxon>NPAAA clade</taxon>
        <taxon>Hologalegina</taxon>
        <taxon>IRL clade</taxon>
        <taxon>Trifolieae</taxon>
        <taxon>Trifolium</taxon>
    </lineage>
</organism>
<evidence type="ECO:0000313" key="2">
    <source>
        <dbReference type="Proteomes" id="UP000265520"/>
    </source>
</evidence>